<protein>
    <submittedName>
        <fullName evidence="2">Alpha/beta hydrolase</fullName>
    </submittedName>
</protein>
<dbReference type="EMBL" id="JAUEDK010000029">
    <property type="protein sequence ID" value="MDN0076262.1"/>
    <property type="molecule type" value="Genomic_DNA"/>
</dbReference>
<keyword evidence="2" id="KW-0378">Hydrolase</keyword>
<dbReference type="InterPro" id="IPR000073">
    <property type="entry name" value="AB_hydrolase_1"/>
</dbReference>
<dbReference type="InterPro" id="IPR029058">
    <property type="entry name" value="AB_hydrolase_fold"/>
</dbReference>
<dbReference type="Proteomes" id="UP001168540">
    <property type="component" value="Unassembled WGS sequence"/>
</dbReference>
<dbReference type="GO" id="GO:0016787">
    <property type="term" value="F:hydrolase activity"/>
    <property type="evidence" value="ECO:0007669"/>
    <property type="project" value="UniProtKB-KW"/>
</dbReference>
<comment type="caution">
    <text evidence="2">The sequence shown here is derived from an EMBL/GenBank/DDBJ whole genome shotgun (WGS) entry which is preliminary data.</text>
</comment>
<gene>
    <name evidence="2" type="ORF">QU481_15350</name>
</gene>
<evidence type="ECO:0000313" key="3">
    <source>
        <dbReference type="Proteomes" id="UP001168540"/>
    </source>
</evidence>
<feature type="domain" description="AB hydrolase-1" evidence="1">
    <location>
        <begin position="7"/>
        <end position="252"/>
    </location>
</feature>
<keyword evidence="3" id="KW-1185">Reference proteome</keyword>
<reference evidence="2" key="1">
    <citation type="submission" date="2023-06" db="EMBL/GenBank/DDBJ databases">
        <authorList>
            <person name="Zhang S."/>
        </authorList>
    </citation>
    <scope>NUCLEOTIDE SEQUENCE</scope>
    <source>
        <strain evidence="2">SG2303</strain>
    </source>
</reference>
<dbReference type="RefSeq" id="WP_289830939.1">
    <property type="nucleotide sequence ID" value="NZ_JAUEDK010000029.1"/>
</dbReference>
<organism evidence="2 3">
    <name type="scientific">Crenobacter oryzisoli</name>
    <dbReference type="NCBI Taxonomy" id="3056844"/>
    <lineage>
        <taxon>Bacteria</taxon>
        <taxon>Pseudomonadati</taxon>
        <taxon>Pseudomonadota</taxon>
        <taxon>Betaproteobacteria</taxon>
        <taxon>Neisseriales</taxon>
        <taxon>Neisseriaceae</taxon>
        <taxon>Crenobacter</taxon>
    </lineage>
</organism>
<name>A0ABT7XR43_9NEIS</name>
<dbReference type="Gene3D" id="3.40.50.1820">
    <property type="entry name" value="alpha/beta hydrolase"/>
    <property type="match status" value="1"/>
</dbReference>
<evidence type="ECO:0000313" key="2">
    <source>
        <dbReference type="EMBL" id="MDN0076262.1"/>
    </source>
</evidence>
<dbReference type="Pfam" id="PF12697">
    <property type="entry name" value="Abhydrolase_6"/>
    <property type="match status" value="1"/>
</dbReference>
<accession>A0ABT7XR43</accession>
<sequence>MRETIHFAHANSFPAGVYRKMLAALASEHEVGYMDLLGHNPRFPVTDCWPHLVDETIDYIESHYTKPVIGVGHSLGGFLLFFAAVRRPELFRGLVILDSPLMGPLRSRGIWLSKKFGLIDRMTPGGKAARRRDGWGSVAEVRDYFGRKPIFASWDPDCLSDYAEFGTVDDGRGQRLLKFRPAVEHAIFRHLPHNFPRYRGRLKVPAAFVAGTHSNVVKPADLRYMQRHFGMNVLQQRGTHLFPMEHPQETARKILELLPALAR</sequence>
<dbReference type="SUPFAM" id="SSF53474">
    <property type="entry name" value="alpha/beta-Hydrolases"/>
    <property type="match status" value="1"/>
</dbReference>
<proteinExistence type="predicted"/>
<evidence type="ECO:0000259" key="1">
    <source>
        <dbReference type="Pfam" id="PF12697"/>
    </source>
</evidence>